<feature type="compositionally biased region" description="Polar residues" evidence="1">
    <location>
        <begin position="143"/>
        <end position="157"/>
    </location>
</feature>
<dbReference type="AlphaFoldDB" id="A0A5B7E505"/>
<feature type="region of interest" description="Disordered" evidence="1">
    <location>
        <begin position="100"/>
        <end position="157"/>
    </location>
</feature>
<sequence length="157" mass="17720">MHNCPKVEGEDRGILVALRLLAGTLATRPNVQRFLHHSNDPYTTVKITYTKATTPIPPRRLLYHKNDPYTTATITYTKVTTPTPKWADLVKLFMHISHSNRPATRGSGCRRRLGSTQGKCYHEHMDTDAAPPRLSHARRPRPSGTSHSQSYPQTDSH</sequence>
<comment type="caution">
    <text evidence="2">The sequence shown here is derived from an EMBL/GenBank/DDBJ whole genome shotgun (WGS) entry which is preliminary data.</text>
</comment>
<evidence type="ECO:0000313" key="3">
    <source>
        <dbReference type="Proteomes" id="UP000324222"/>
    </source>
</evidence>
<gene>
    <name evidence="2" type="ORF">E2C01_021632</name>
</gene>
<keyword evidence="3" id="KW-1185">Reference proteome</keyword>
<dbReference type="EMBL" id="VSRR010001910">
    <property type="protein sequence ID" value="MPC28427.1"/>
    <property type="molecule type" value="Genomic_DNA"/>
</dbReference>
<proteinExistence type="predicted"/>
<protein>
    <submittedName>
        <fullName evidence="2">Uncharacterized protein</fullName>
    </submittedName>
</protein>
<dbReference type="Proteomes" id="UP000324222">
    <property type="component" value="Unassembled WGS sequence"/>
</dbReference>
<evidence type="ECO:0000313" key="2">
    <source>
        <dbReference type="EMBL" id="MPC28427.1"/>
    </source>
</evidence>
<name>A0A5B7E505_PORTR</name>
<organism evidence="2 3">
    <name type="scientific">Portunus trituberculatus</name>
    <name type="common">Swimming crab</name>
    <name type="synonym">Neptunus trituberculatus</name>
    <dbReference type="NCBI Taxonomy" id="210409"/>
    <lineage>
        <taxon>Eukaryota</taxon>
        <taxon>Metazoa</taxon>
        <taxon>Ecdysozoa</taxon>
        <taxon>Arthropoda</taxon>
        <taxon>Crustacea</taxon>
        <taxon>Multicrustacea</taxon>
        <taxon>Malacostraca</taxon>
        <taxon>Eumalacostraca</taxon>
        <taxon>Eucarida</taxon>
        <taxon>Decapoda</taxon>
        <taxon>Pleocyemata</taxon>
        <taxon>Brachyura</taxon>
        <taxon>Eubrachyura</taxon>
        <taxon>Portunoidea</taxon>
        <taxon>Portunidae</taxon>
        <taxon>Portuninae</taxon>
        <taxon>Portunus</taxon>
    </lineage>
</organism>
<reference evidence="2 3" key="1">
    <citation type="submission" date="2019-05" db="EMBL/GenBank/DDBJ databases">
        <title>Another draft genome of Portunus trituberculatus and its Hox gene families provides insights of decapod evolution.</title>
        <authorList>
            <person name="Jeong J.-H."/>
            <person name="Song I."/>
            <person name="Kim S."/>
            <person name="Choi T."/>
            <person name="Kim D."/>
            <person name="Ryu S."/>
            <person name="Kim W."/>
        </authorList>
    </citation>
    <scope>NUCLEOTIDE SEQUENCE [LARGE SCALE GENOMIC DNA]</scope>
    <source>
        <tissue evidence="2">Muscle</tissue>
    </source>
</reference>
<accession>A0A5B7E505</accession>
<evidence type="ECO:0000256" key="1">
    <source>
        <dbReference type="SAM" id="MobiDB-lite"/>
    </source>
</evidence>